<dbReference type="Pfam" id="PF02661">
    <property type="entry name" value="Fic"/>
    <property type="match status" value="1"/>
</dbReference>
<feature type="binding site" evidence="2">
    <location>
        <begin position="332"/>
        <end position="339"/>
    </location>
    <ligand>
        <name>ATP</name>
        <dbReference type="ChEBI" id="CHEBI:30616"/>
    </ligand>
</feature>
<keyword evidence="2" id="KW-0067">ATP-binding</keyword>
<dbReference type="InterPro" id="IPR036597">
    <property type="entry name" value="Fido-like_dom_sf"/>
</dbReference>
<evidence type="ECO:0000313" key="4">
    <source>
        <dbReference type="EMBL" id="GAC35617.1"/>
    </source>
</evidence>
<reference evidence="5" key="1">
    <citation type="journal article" date="2014" name="Environ. Microbiol.">
        <title>Comparative genomics of the marine bacterial genus Glaciecola reveals the high degree of genomic diversity and genomic characteristic for cold adaptation.</title>
        <authorList>
            <person name="Qin Q.L."/>
            <person name="Xie B.B."/>
            <person name="Yu Y."/>
            <person name="Shu Y.L."/>
            <person name="Rong J.C."/>
            <person name="Zhang Y.J."/>
            <person name="Zhao D.L."/>
            <person name="Chen X.L."/>
            <person name="Zhang X.Y."/>
            <person name="Chen B."/>
            <person name="Zhou B.C."/>
            <person name="Zhang Y.Z."/>
        </authorList>
    </citation>
    <scope>NUCLEOTIDE SEQUENCE [LARGE SCALE GENOMIC DNA]</scope>
    <source>
        <strain evidence="5">LMG 21857</strain>
    </source>
</reference>
<accession>K6ZZH6</accession>
<comment type="caution">
    <text evidence="4">The sequence shown here is derived from an EMBL/GenBank/DDBJ whole genome shotgun (WGS) entry which is preliminary data.</text>
</comment>
<sequence length="522" mass="59810">MTPVGYTFLNKYYNLLLPKLSVEVYQDASFDSEKIVKYGASKRLVLPKSRKNLSTPYDNMVAAIKHQGIRLHFFAVIFKVVDENELTAFIASKPMAQHTRVIWYLYEWLTGNTLNLPALNSGNYVQLFDPKYYFTLSDGVRDKRTRVINNAIGTRDFCPTIRKTPEILTLAKTDVYKTAYEEVQKLGKSISADIIGRSVNYLYTKETRSSTEIENERPDKKRMQRFLNAIKNAGLFELSKDKLIDIQNQIVADSVRASDYRECEIYVGSTIQKYSIVDEDVHYVGAKAEHIESLMDGLFKTHDNLMLDGEVPSLIHASIVSFAEVYIHPFDDGNGRIHRYLIHDVMKQREPDHKFIIPISAAILKNTERYDEVLETISKPIMAMLDWELDAENGNRMVINNDIEFMYRFPDYTEHVKFVYEMMNSAISSDLIEEICLLLVFDVIKTSINRAADVPNMKLDTLVSIIISGGGAVSNKKRGLFLKYLSEEGLAEVEKDSMKIISEVKDKFKIDIQELVNKSEKA</sequence>
<dbReference type="PROSITE" id="PS51459">
    <property type="entry name" value="FIDO"/>
    <property type="match status" value="1"/>
</dbReference>
<dbReference type="PANTHER" id="PTHR13504:SF38">
    <property type="entry name" value="FIDO DOMAIN-CONTAINING PROTEIN"/>
    <property type="match status" value="1"/>
</dbReference>
<gene>
    <name evidence="4" type="ORF">GPLA_4743</name>
</gene>
<proteinExistence type="predicted"/>
<evidence type="ECO:0000256" key="2">
    <source>
        <dbReference type="PIRSR" id="PIRSR640198-2"/>
    </source>
</evidence>
<dbReference type="Proteomes" id="UP000006322">
    <property type="component" value="Unassembled WGS sequence"/>
</dbReference>
<feature type="active site" evidence="1">
    <location>
        <position position="328"/>
    </location>
</feature>
<dbReference type="InterPro" id="IPR040198">
    <property type="entry name" value="Fido_containing"/>
</dbReference>
<dbReference type="STRING" id="1129793.GPLA_4743"/>
<keyword evidence="2" id="KW-0547">Nucleotide-binding</keyword>
<dbReference type="SUPFAM" id="SSF140931">
    <property type="entry name" value="Fic-like"/>
    <property type="match status" value="1"/>
</dbReference>
<organism evidence="4 5">
    <name type="scientific">Paraglaciecola polaris LMG 21857</name>
    <dbReference type="NCBI Taxonomy" id="1129793"/>
    <lineage>
        <taxon>Bacteria</taxon>
        <taxon>Pseudomonadati</taxon>
        <taxon>Pseudomonadota</taxon>
        <taxon>Gammaproteobacteria</taxon>
        <taxon>Alteromonadales</taxon>
        <taxon>Alteromonadaceae</taxon>
        <taxon>Paraglaciecola</taxon>
    </lineage>
</organism>
<evidence type="ECO:0000313" key="5">
    <source>
        <dbReference type="Proteomes" id="UP000006322"/>
    </source>
</evidence>
<dbReference type="PANTHER" id="PTHR13504">
    <property type="entry name" value="FIDO DOMAIN-CONTAINING PROTEIN DDB_G0283145"/>
    <property type="match status" value="1"/>
</dbReference>
<name>K6ZZH6_9ALTE</name>
<protein>
    <recommendedName>
        <fullName evidence="3">Fido domain-containing protein</fullName>
    </recommendedName>
</protein>
<dbReference type="EMBL" id="BAER01000144">
    <property type="protein sequence ID" value="GAC35617.1"/>
    <property type="molecule type" value="Genomic_DNA"/>
</dbReference>
<keyword evidence="5" id="KW-1185">Reference proteome</keyword>
<feature type="domain" description="Fido" evidence="3">
    <location>
        <begin position="238"/>
        <end position="390"/>
    </location>
</feature>
<evidence type="ECO:0000256" key="1">
    <source>
        <dbReference type="PIRSR" id="PIRSR640198-1"/>
    </source>
</evidence>
<dbReference type="Gene3D" id="1.10.3290.10">
    <property type="entry name" value="Fido-like domain"/>
    <property type="match status" value="1"/>
</dbReference>
<dbReference type="InterPro" id="IPR003812">
    <property type="entry name" value="Fido"/>
</dbReference>
<dbReference type="AlphaFoldDB" id="K6ZZH6"/>
<dbReference type="OrthoDB" id="9807853at2"/>
<evidence type="ECO:0000259" key="3">
    <source>
        <dbReference type="PROSITE" id="PS51459"/>
    </source>
</evidence>
<dbReference type="RefSeq" id="WP_007107378.1">
    <property type="nucleotide sequence ID" value="NZ_BAER01000144.1"/>
</dbReference>